<dbReference type="Proteomes" id="UP000001819">
    <property type="component" value="Chromosome 3"/>
</dbReference>
<feature type="compositionally biased region" description="Basic residues" evidence="5">
    <location>
        <begin position="628"/>
        <end position="642"/>
    </location>
</feature>
<feature type="region of interest" description="Disordered" evidence="5">
    <location>
        <begin position="306"/>
        <end position="325"/>
    </location>
</feature>
<dbReference type="CDD" id="cd23159">
    <property type="entry name" value="Prefoldin_URI1"/>
    <property type="match status" value="1"/>
</dbReference>
<comment type="similarity">
    <text evidence="3">Belongs to the RNA polymerase II subunit 5-mediating protein family.</text>
</comment>
<proteinExistence type="inferred from homology"/>
<dbReference type="Gene3D" id="1.10.287.370">
    <property type="match status" value="1"/>
</dbReference>
<evidence type="ECO:0000256" key="2">
    <source>
        <dbReference type="ARBA" id="ARBA00023242"/>
    </source>
</evidence>
<feature type="compositionally biased region" description="Basic and acidic residues" evidence="5">
    <location>
        <begin position="586"/>
        <end position="599"/>
    </location>
</feature>
<dbReference type="SUPFAM" id="SSF46579">
    <property type="entry name" value="Prefoldin"/>
    <property type="match status" value="1"/>
</dbReference>
<dbReference type="GO" id="GO:0005634">
    <property type="term" value="C:nucleus"/>
    <property type="evidence" value="ECO:0007669"/>
    <property type="project" value="UniProtKB-SubCell"/>
</dbReference>
<protein>
    <submittedName>
        <fullName evidence="7">Unconventional prefoldin RPB5 interactor-like protein</fullName>
    </submittedName>
</protein>
<dbReference type="InterPro" id="IPR009053">
    <property type="entry name" value="Prefoldin"/>
</dbReference>
<dbReference type="AlphaFoldDB" id="A0A6I8UW64"/>
<dbReference type="InParanoid" id="A0A6I8UW64"/>
<feature type="coiled-coil region" evidence="4">
    <location>
        <begin position="146"/>
        <end position="178"/>
    </location>
</feature>
<feature type="compositionally biased region" description="Polar residues" evidence="5">
    <location>
        <begin position="265"/>
        <end position="280"/>
    </location>
</feature>
<feature type="region of interest" description="Disordered" evidence="5">
    <location>
        <begin position="586"/>
        <end position="651"/>
    </location>
</feature>
<dbReference type="RefSeq" id="XP_001361850.5">
    <property type="nucleotide sequence ID" value="XM_001361813.5"/>
</dbReference>
<dbReference type="PANTHER" id="PTHR15111">
    <property type="entry name" value="RNA POLYMERASE II SUBUNIT 5-MEDIATING PROTEIN NNX3"/>
    <property type="match status" value="1"/>
</dbReference>
<feature type="region of interest" description="Disordered" evidence="5">
    <location>
        <begin position="246"/>
        <end position="289"/>
    </location>
</feature>
<comment type="subcellular location">
    <subcellularLocation>
        <location evidence="1">Nucleus</location>
    </subcellularLocation>
</comment>
<evidence type="ECO:0000256" key="1">
    <source>
        <dbReference type="ARBA" id="ARBA00004123"/>
    </source>
</evidence>
<evidence type="ECO:0000256" key="5">
    <source>
        <dbReference type="SAM" id="MobiDB-lite"/>
    </source>
</evidence>
<dbReference type="Pfam" id="PF02996">
    <property type="entry name" value="Prefoldin"/>
    <property type="match status" value="1"/>
</dbReference>
<feature type="region of interest" description="Disordered" evidence="5">
    <location>
        <begin position="666"/>
        <end position="703"/>
    </location>
</feature>
<dbReference type="GO" id="GO:0019212">
    <property type="term" value="F:phosphatase inhibitor activity"/>
    <property type="evidence" value="ECO:0007669"/>
    <property type="project" value="TreeGrafter"/>
</dbReference>
<feature type="compositionally biased region" description="Acidic residues" evidence="5">
    <location>
        <begin position="313"/>
        <end position="325"/>
    </location>
</feature>
<dbReference type="GO" id="GO:0003682">
    <property type="term" value="F:chromatin binding"/>
    <property type="evidence" value="ECO:0007669"/>
    <property type="project" value="TreeGrafter"/>
</dbReference>
<gene>
    <name evidence="7" type="primary">uri</name>
</gene>
<evidence type="ECO:0000313" key="7">
    <source>
        <dbReference type="RefSeq" id="XP_001361850.5"/>
    </source>
</evidence>
<keyword evidence="4" id="KW-0175">Coiled coil</keyword>
<reference evidence="7" key="2">
    <citation type="submission" date="2025-08" db="UniProtKB">
        <authorList>
            <consortium name="RefSeq"/>
        </authorList>
    </citation>
    <scope>IDENTIFICATION</scope>
    <source>
        <strain evidence="7">MV-25-SWS-2005</strain>
        <tissue evidence="7">Whole body</tissue>
    </source>
</reference>
<evidence type="ECO:0000256" key="4">
    <source>
        <dbReference type="SAM" id="Coils"/>
    </source>
</evidence>
<reference evidence="6" key="1">
    <citation type="submission" date="2024-06" db="UniProtKB">
        <authorList>
            <consortium name="RefSeq"/>
        </authorList>
    </citation>
    <scope>NUCLEOTIDE SEQUENCE [LARGE SCALE GENOMIC DNA]</scope>
    <source>
        <strain evidence="6">MV2-25</strain>
    </source>
</reference>
<dbReference type="InterPro" id="IPR052255">
    <property type="entry name" value="RNA_pol_II_subunit5-mediator"/>
</dbReference>
<dbReference type="GO" id="GO:0003714">
    <property type="term" value="F:transcription corepressor activity"/>
    <property type="evidence" value="ECO:0007669"/>
    <property type="project" value="TreeGrafter"/>
</dbReference>
<dbReference type="FunCoup" id="A0A6I8UW64">
    <property type="interactions" value="46"/>
</dbReference>
<dbReference type="KEGG" id="dpo:4805451"/>
<dbReference type="GO" id="GO:0000122">
    <property type="term" value="P:negative regulation of transcription by RNA polymerase II"/>
    <property type="evidence" value="ECO:0007669"/>
    <property type="project" value="TreeGrafter"/>
</dbReference>
<dbReference type="PANTHER" id="PTHR15111:SF0">
    <property type="entry name" value="UNCONVENTIONAL PREFOLDIN RPB5 INTERACTOR 1"/>
    <property type="match status" value="1"/>
</dbReference>
<evidence type="ECO:0000256" key="3">
    <source>
        <dbReference type="ARBA" id="ARBA00038295"/>
    </source>
</evidence>
<organism evidence="6 7">
    <name type="scientific">Drosophila pseudoobscura pseudoobscura</name>
    <name type="common">Fruit fly</name>
    <dbReference type="NCBI Taxonomy" id="46245"/>
    <lineage>
        <taxon>Eukaryota</taxon>
        <taxon>Metazoa</taxon>
        <taxon>Ecdysozoa</taxon>
        <taxon>Arthropoda</taxon>
        <taxon>Hexapoda</taxon>
        <taxon>Insecta</taxon>
        <taxon>Pterygota</taxon>
        <taxon>Neoptera</taxon>
        <taxon>Endopterygota</taxon>
        <taxon>Diptera</taxon>
        <taxon>Brachycera</taxon>
        <taxon>Muscomorpha</taxon>
        <taxon>Ephydroidea</taxon>
        <taxon>Drosophilidae</taxon>
        <taxon>Drosophila</taxon>
        <taxon>Sophophora</taxon>
    </lineage>
</organism>
<feature type="coiled-coil region" evidence="4">
    <location>
        <begin position="85"/>
        <end position="112"/>
    </location>
</feature>
<keyword evidence="2" id="KW-0539">Nucleus</keyword>
<name>A0A6I8UW64_DROPS</name>
<sequence length="703" mass="80597">MERREDALRQAIDDNGKETDRWQTYKTDNETAIRNLELFAKNLSVEVMVPIGRKALMPGQLIHTNELLVSHNEGYFSACSAHKAKEICQHRLRLAEERLKKLETEANLWQNKLNAPVTEGAMAEAGQVEIIEAYNEEAEIKWKEQHKENTRRMKQAERKEREAKLNMCEDKLQKLDELDIIEELGLDPDSVDPEMLEELLTKIGDKPAERKATEEEPINLKLTEEEESQIRNTDQQLVHQLMYGEISQSSSKKRVARAPNKSDNDTQSVNNGKVNGQEEIQTVDDKADVQEKKAQTITENVSLLPSVEREDERESVEDEPVDQEEEVYTIRNQISLLPSEEREPFLRSQLEVLKAKMRKIQRVKFISEELTRLMNVVVTLEDDLQELMFENDLVEASDDEEASIEEAPDVAPKVDPKKRRISFALSEEKLEFHTHEPVAEMVPKAKQRAREVIKLDEPAIQTFAAVHQEKVSNKSSEILQKVQQNVDYVQENQSAQDFDLLNRILEESTGRINTLHISFKHSDAVPAAMRECLEGTPGTPADFYVQYENALAKAQPTFPIYVNGFEGEHELKVPILNETAREGAYEDPRAQFSKPDKSATEAVDEPLSKSILRNKSAVERESHIGTKQTKKAKKGKVNRPKKERTLDDDLRDMSAYQKVMHDLVETKEPTAPDPLPKENFIDAHTPKKRVSRFKQQRSSLRKT</sequence>
<keyword evidence="6" id="KW-1185">Reference proteome</keyword>
<evidence type="ECO:0000313" key="6">
    <source>
        <dbReference type="Proteomes" id="UP000001819"/>
    </source>
</evidence>
<feature type="compositionally biased region" description="Basic and acidic residues" evidence="5">
    <location>
        <begin position="666"/>
        <end position="685"/>
    </location>
</feature>
<feature type="compositionally biased region" description="Basic residues" evidence="5">
    <location>
        <begin position="686"/>
        <end position="703"/>
    </location>
</feature>
<accession>A0A6I8UW64</accession>
<dbReference type="InterPro" id="IPR004127">
    <property type="entry name" value="Prefoldin_subunit_alpha"/>
</dbReference>